<gene>
    <name evidence="3" type="ORF">CC78DRAFT_573932</name>
</gene>
<dbReference type="GO" id="GO:0005680">
    <property type="term" value="C:anaphase-promoting complex"/>
    <property type="evidence" value="ECO:0007669"/>
    <property type="project" value="InterPro"/>
</dbReference>
<comment type="caution">
    <text evidence="3">The sequence shown here is derived from an EMBL/GenBank/DDBJ whole genome shotgun (WGS) entry which is preliminary data.</text>
</comment>
<evidence type="ECO:0008006" key="5">
    <source>
        <dbReference type="Google" id="ProtNLM"/>
    </source>
</evidence>
<dbReference type="EMBL" id="ML986579">
    <property type="protein sequence ID" value="KAF2270640.1"/>
    <property type="molecule type" value="Genomic_DNA"/>
</dbReference>
<protein>
    <recommendedName>
        <fullName evidence="5">Anaphase-promoting complex subunit CDC26</fullName>
    </recommendedName>
</protein>
<keyword evidence="4" id="KW-1185">Reference proteome</keyword>
<dbReference type="AlphaFoldDB" id="A0A9P4TRS4"/>
<feature type="compositionally biased region" description="Basic and acidic residues" evidence="2">
    <location>
        <begin position="59"/>
        <end position="75"/>
    </location>
</feature>
<evidence type="ECO:0000256" key="1">
    <source>
        <dbReference type="ARBA" id="ARBA00022786"/>
    </source>
</evidence>
<organism evidence="3 4">
    <name type="scientific">Lojkania enalia</name>
    <dbReference type="NCBI Taxonomy" id="147567"/>
    <lineage>
        <taxon>Eukaryota</taxon>
        <taxon>Fungi</taxon>
        <taxon>Dikarya</taxon>
        <taxon>Ascomycota</taxon>
        <taxon>Pezizomycotina</taxon>
        <taxon>Dothideomycetes</taxon>
        <taxon>Pleosporomycetidae</taxon>
        <taxon>Pleosporales</taxon>
        <taxon>Pleosporales incertae sedis</taxon>
        <taxon>Lojkania</taxon>
    </lineage>
</organism>
<dbReference type="InterPro" id="IPR018860">
    <property type="entry name" value="APC_suCDC26"/>
</dbReference>
<reference evidence="4" key="1">
    <citation type="journal article" date="2020" name="Stud. Mycol.">
        <title>101 Dothideomycetes genomes: A test case for predicting lifestyles and emergence of pathogens.</title>
        <authorList>
            <person name="Haridas S."/>
            <person name="Albert R."/>
            <person name="Binder M."/>
            <person name="Bloem J."/>
            <person name="LaButti K."/>
            <person name="Salamov A."/>
            <person name="Andreopoulos B."/>
            <person name="Baker S."/>
            <person name="Barry K."/>
            <person name="Bills G."/>
            <person name="Bluhm B."/>
            <person name="Cannon C."/>
            <person name="Castanera R."/>
            <person name="Culley D."/>
            <person name="Daum C."/>
            <person name="Ezra D."/>
            <person name="Gonzalez J."/>
            <person name="Henrissat B."/>
            <person name="Kuo A."/>
            <person name="Liang C."/>
            <person name="Lipzen A."/>
            <person name="Lutzoni F."/>
            <person name="Magnuson J."/>
            <person name="Mondo S."/>
            <person name="Nolan M."/>
            <person name="Ohm R."/>
            <person name="Pangilinan J."/>
            <person name="Park H.-J."/>
            <person name="Ramirez L."/>
            <person name="Alfaro M."/>
            <person name="Sun H."/>
            <person name="Tritt A."/>
            <person name="Yoshinaga Y."/>
            <person name="Zwiers L.-H."/>
            <person name="Turgeon B."/>
            <person name="Goodwin S."/>
            <person name="Spatafora J."/>
            <person name="Crous P."/>
            <person name="Grigoriev I."/>
        </authorList>
    </citation>
    <scope>NUCLEOTIDE SEQUENCE [LARGE SCALE GENOMIC DNA]</scope>
    <source>
        <strain evidence="4">CBS 304.66</strain>
    </source>
</reference>
<name>A0A9P4TRS4_9PLEO</name>
<feature type="compositionally biased region" description="Polar residues" evidence="2">
    <location>
        <begin position="40"/>
        <end position="55"/>
    </location>
</feature>
<accession>A0A9P4TRS4</accession>
<dbReference type="Pfam" id="PF10471">
    <property type="entry name" value="ANAPC_CDC26"/>
    <property type="match status" value="1"/>
</dbReference>
<proteinExistence type="predicted"/>
<dbReference type="OrthoDB" id="3780941at2759"/>
<evidence type="ECO:0000256" key="2">
    <source>
        <dbReference type="SAM" id="MobiDB-lite"/>
    </source>
</evidence>
<evidence type="ECO:0000313" key="4">
    <source>
        <dbReference type="Proteomes" id="UP000800093"/>
    </source>
</evidence>
<dbReference type="GO" id="GO:0031145">
    <property type="term" value="P:anaphase-promoting complex-dependent catabolic process"/>
    <property type="evidence" value="ECO:0007669"/>
    <property type="project" value="InterPro"/>
</dbReference>
<keyword evidence="1" id="KW-0833">Ubl conjugation pathway</keyword>
<dbReference type="Proteomes" id="UP000800093">
    <property type="component" value="Unassembled WGS sequence"/>
</dbReference>
<evidence type="ECO:0000313" key="3">
    <source>
        <dbReference type="EMBL" id="KAF2270640.1"/>
    </source>
</evidence>
<feature type="compositionally biased region" description="Low complexity" evidence="2">
    <location>
        <begin position="30"/>
        <end position="39"/>
    </location>
</feature>
<feature type="region of interest" description="Disordered" evidence="2">
    <location>
        <begin position="30"/>
        <end position="75"/>
    </location>
</feature>
<sequence length="75" mass="8628">MLRRAPTTITLTDEDVKQYEKRREQILWLQQQQQASAQSTDSSNAGKKVENSQGVDTAAQEKSKKDRIMGYEFHV</sequence>